<dbReference type="SUPFAM" id="SSF58104">
    <property type="entry name" value="Methyl-accepting chemotaxis protein (MCP) signaling domain"/>
    <property type="match status" value="1"/>
</dbReference>
<evidence type="ECO:0000259" key="4">
    <source>
        <dbReference type="PROSITE" id="PS50111"/>
    </source>
</evidence>
<dbReference type="PANTHER" id="PTHR32089:SF112">
    <property type="entry name" value="LYSOZYME-LIKE PROTEIN-RELATED"/>
    <property type="match status" value="1"/>
</dbReference>
<dbReference type="PROSITE" id="PS50111">
    <property type="entry name" value="CHEMOTAXIS_TRANSDUC_2"/>
    <property type="match status" value="1"/>
</dbReference>
<evidence type="ECO:0000313" key="5">
    <source>
        <dbReference type="EMBL" id="QOP40386.1"/>
    </source>
</evidence>
<dbReference type="SMART" id="SM00283">
    <property type="entry name" value="MA"/>
    <property type="match status" value="1"/>
</dbReference>
<feature type="domain" description="Methyl-accepting transducer" evidence="4">
    <location>
        <begin position="156"/>
        <end position="307"/>
    </location>
</feature>
<evidence type="ECO:0000313" key="6">
    <source>
        <dbReference type="Proteomes" id="UP000593910"/>
    </source>
</evidence>
<dbReference type="Gene3D" id="1.20.120.30">
    <property type="entry name" value="Aspartate receptor, ligand-binding domain"/>
    <property type="match status" value="1"/>
</dbReference>
<dbReference type="AlphaFoldDB" id="A0A7M3V9F3"/>
<keyword evidence="1 2" id="KW-0807">Transducer</keyword>
<gene>
    <name evidence="5" type="ORF">FJR03_00960</name>
</gene>
<keyword evidence="3" id="KW-0175">Coiled coil</keyword>
<dbReference type="Pfam" id="PF00015">
    <property type="entry name" value="MCPsignal"/>
    <property type="match status" value="1"/>
</dbReference>
<dbReference type="InterPro" id="IPR025991">
    <property type="entry name" value="Chemoreceptor_zinc-bind_dom"/>
</dbReference>
<sequence>MFFSNNNHDTKRVQKLEERIAALESELSFYKEIANFSQDEIVVALNNNEEYIFENSNASSNIQEHAELAQELRKNTDIIELNDCTGKVVSKEMQSTNATLYVIKKTDMRDTRDSNILSLHQNAITTALLDTQKTFSLMLEELKVMKSESVEIADESKEGLSLIIQSSSDMDLLTQHMEDNLSGMNSLNERSKEISSVITLIQDIADQTNLLALNAAIEAARAGEHGRGFAVVADEVRKLAEKTATATKDISLVVKAMQQETHQAETSTNEVNTIVVNTKDNIANLNKKIKSFQENASRNQFEVEHLSDKIFTSLAKIDHVIYKHNVYALIFGEENTFKSVTHKECRLGKWYSEGIGKENFSKMPSYVKLDQPHAIVHQEANLLADECGGDKVVCSKEIIEQRINAIEDASKDVFKYLDELVEQRAKEMMHLATKELFN</sequence>
<feature type="coiled-coil region" evidence="3">
    <location>
        <begin position="6"/>
        <end position="75"/>
    </location>
</feature>
<dbReference type="Pfam" id="PF13682">
    <property type="entry name" value="CZB"/>
    <property type="match status" value="1"/>
</dbReference>
<dbReference type="Gene3D" id="6.10.250.3200">
    <property type="match status" value="1"/>
</dbReference>
<dbReference type="Proteomes" id="UP000593910">
    <property type="component" value="Chromosome"/>
</dbReference>
<evidence type="ECO:0000256" key="2">
    <source>
        <dbReference type="PROSITE-ProRule" id="PRU00284"/>
    </source>
</evidence>
<proteinExistence type="predicted"/>
<name>A0A7M3V9F3_9BACT</name>
<dbReference type="InterPro" id="IPR004089">
    <property type="entry name" value="MCPsignal_dom"/>
</dbReference>
<dbReference type="KEGG" id="smax:FJR03_00960"/>
<dbReference type="GO" id="GO:0016020">
    <property type="term" value="C:membrane"/>
    <property type="evidence" value="ECO:0007669"/>
    <property type="project" value="InterPro"/>
</dbReference>
<accession>A0A7M3V9F3</accession>
<organism evidence="5 6">
    <name type="scientific">Sulfurimonas marina</name>
    <dbReference type="NCBI Taxonomy" id="2590551"/>
    <lineage>
        <taxon>Bacteria</taxon>
        <taxon>Pseudomonadati</taxon>
        <taxon>Campylobacterota</taxon>
        <taxon>Epsilonproteobacteria</taxon>
        <taxon>Campylobacterales</taxon>
        <taxon>Sulfurimonadaceae</taxon>
        <taxon>Sulfurimonas</taxon>
    </lineage>
</organism>
<dbReference type="EMBL" id="CP041165">
    <property type="protein sequence ID" value="QOP40386.1"/>
    <property type="molecule type" value="Genomic_DNA"/>
</dbReference>
<dbReference type="GO" id="GO:0007165">
    <property type="term" value="P:signal transduction"/>
    <property type="evidence" value="ECO:0007669"/>
    <property type="project" value="UniProtKB-KW"/>
</dbReference>
<keyword evidence="6" id="KW-1185">Reference proteome</keyword>
<dbReference type="PANTHER" id="PTHR32089">
    <property type="entry name" value="METHYL-ACCEPTING CHEMOTAXIS PROTEIN MCPB"/>
    <property type="match status" value="1"/>
</dbReference>
<reference evidence="5 6" key="1">
    <citation type="submission" date="2019-06" db="EMBL/GenBank/DDBJ databases">
        <title>Sulfurimonas gotlandica sp. nov., a chemoautotrophic and psychrotolerant epsilonproteobacterium isolated from a pelagic redoxcline, and an emended description of the genus Sulfurimonas.</title>
        <authorList>
            <person name="Wang S."/>
            <person name="Jiang L."/>
            <person name="Shao Z."/>
        </authorList>
    </citation>
    <scope>NUCLEOTIDE SEQUENCE [LARGE SCALE GENOMIC DNA]</scope>
    <source>
        <strain evidence="5 6">B2</strain>
    </source>
</reference>
<protein>
    <submittedName>
        <fullName evidence="5">Chemotaxis protein</fullName>
    </submittedName>
</protein>
<evidence type="ECO:0000256" key="3">
    <source>
        <dbReference type="SAM" id="Coils"/>
    </source>
</evidence>
<evidence type="ECO:0000256" key="1">
    <source>
        <dbReference type="ARBA" id="ARBA00023224"/>
    </source>
</evidence>